<keyword evidence="1" id="KW-0819">tRNA processing</keyword>
<name>A0A376B7N6_9ASCO</name>
<dbReference type="AlphaFoldDB" id="A0A376B7N6"/>
<dbReference type="GO" id="GO:0005634">
    <property type="term" value="C:nucleus"/>
    <property type="evidence" value="ECO:0007669"/>
    <property type="project" value="TreeGrafter"/>
</dbReference>
<keyword evidence="1 6" id="KW-0436">Ligase</keyword>
<dbReference type="Pfam" id="PF08302">
    <property type="entry name" value="tRNA_lig_CPD"/>
    <property type="match status" value="1"/>
</dbReference>
<gene>
    <name evidence="6" type="ORF">SCODWIG_02458</name>
</gene>
<evidence type="ECO:0000313" key="7">
    <source>
        <dbReference type="Proteomes" id="UP000262825"/>
    </source>
</evidence>
<reference evidence="7" key="1">
    <citation type="submission" date="2018-06" db="EMBL/GenBank/DDBJ databases">
        <authorList>
            <person name="Guldener U."/>
        </authorList>
    </citation>
    <scope>NUCLEOTIDE SEQUENCE [LARGE SCALE GENOMIC DNA]</scope>
    <source>
        <strain evidence="7">UTAD17</strain>
    </source>
</reference>
<dbReference type="EMBL" id="UFAJ01000424">
    <property type="protein sequence ID" value="SSD60697.1"/>
    <property type="molecule type" value="Genomic_DNA"/>
</dbReference>
<dbReference type="GO" id="GO:0008081">
    <property type="term" value="F:phosphoric diester hydrolase activity"/>
    <property type="evidence" value="ECO:0007669"/>
    <property type="project" value="InterPro"/>
</dbReference>
<dbReference type="InterPro" id="IPR027417">
    <property type="entry name" value="P-loop_NTPase"/>
</dbReference>
<proteinExistence type="inferred from homology"/>
<dbReference type="GO" id="GO:0005524">
    <property type="term" value="F:ATP binding"/>
    <property type="evidence" value="ECO:0007669"/>
    <property type="project" value="UniProtKB-UniRule"/>
</dbReference>
<feature type="domain" description="tRNA ligase kinase" evidence="4">
    <location>
        <begin position="395"/>
        <end position="557"/>
    </location>
</feature>
<accession>A0A376B7N6</accession>
<evidence type="ECO:0000259" key="5">
    <source>
        <dbReference type="Pfam" id="PF09511"/>
    </source>
</evidence>
<dbReference type="PANTHER" id="PTHR32004:SF1">
    <property type="entry name" value="TRNA LIGASE"/>
    <property type="match status" value="1"/>
</dbReference>
<comment type="catalytic activity">
    <reaction evidence="1">
        <text>ATP + (ribonucleotide)n-3'-hydroxyl + 5'-phospho-(ribonucleotide)m = (ribonucleotide)n+m + AMP + diphosphate.</text>
        <dbReference type="EC" id="6.5.1.3"/>
    </reaction>
</comment>
<dbReference type="PIRSF" id="PIRSF019634">
    <property type="entry name" value="tRNA_lig_yeast"/>
    <property type="match status" value="1"/>
</dbReference>
<evidence type="ECO:0000259" key="4">
    <source>
        <dbReference type="Pfam" id="PF08303"/>
    </source>
</evidence>
<dbReference type="Pfam" id="PF08303">
    <property type="entry name" value="tRNA_lig_kinase"/>
    <property type="match status" value="1"/>
</dbReference>
<dbReference type="EC" id="6.5.1.3" evidence="1"/>
<feature type="active site" description="N6-AMP-lysine intermediate" evidence="2">
    <location>
        <position position="114"/>
    </location>
</feature>
<evidence type="ECO:0000259" key="3">
    <source>
        <dbReference type="Pfam" id="PF08302"/>
    </source>
</evidence>
<evidence type="ECO:0000313" key="6">
    <source>
        <dbReference type="EMBL" id="SSD60697.1"/>
    </source>
</evidence>
<dbReference type="InterPro" id="IPR012387">
    <property type="entry name" value="Trl1_fun"/>
</dbReference>
<evidence type="ECO:0000256" key="1">
    <source>
        <dbReference type="PIRNR" id="PIRNR019634"/>
    </source>
</evidence>
<feature type="domain" description="T4 RNA ligase 1-like N-terminal" evidence="5">
    <location>
        <begin position="64"/>
        <end position="292"/>
    </location>
</feature>
<dbReference type="InterPro" id="IPR019039">
    <property type="entry name" value="T4-Rnl1-like_N"/>
</dbReference>
<sequence>MVHQIDQLVHDLDLASKSSNSKGRPIQRKFFIKNSSGMEIPITSWKFNEWDYEKQHKIKLLSLARGLFTMKCEDGHYRVVCRGYDKFFAVDETSMTKWSKICEDTVGPYEVSLKENGCILLISGLNDGTLVVCSKHSVGNRDDLTRNHATSGEKFLRAQLDNDENLLRELALTLYHNNYTAVAEYCDDSFEEHILEYDGNNAGLYLHGLNHNVENFVTESLDKVDEFADKWGFKKVRHFSEPALSGLLEFFEKCKLTGSFEGKEIEGFVIRCHYKDTNSPFLFKYKFEEPYLMYRQWREATKDYIKSGNKVRPFKFPKHKFITNKYLDFVCPILDKDCELCERYLQNFGIIKLRKLFLESYGMSGIEVLNLGKVEELNKQNAIDRGLIDKKTKFLIVPVSVIGSGKTLIANILTILFSDTWGHIQNDDIRGKDKSKLIQKSLELLQTKKCVIVDRNNHQFLHRKQIFDWISEFKEDYLPYDTNIQVIAAPFIDRDVISEVAKQNVERIIERGDNHQTIKLSKGGVKKIRGIMNSFVKSFQPLNTSVLPDCQFDYVIKGINVLQTNPSLENSKIIVGKIHERYPILIPNIPTDEEFGKAFKTCLSVRNKRAELGQNEGVQNDKGKVGKKKLSPVYFSANIEDTAQVCTAIYRLLRTSNLNDNDVIHKLFTNGKLKTPFHVTLSHVSGSKKGSDLEKKIWLHYNEVYKDAIVHASLSGKTKPVIQSQDYLSIELKKLLWDDKIATILVNIVNDKCVSHENSDGNNFLEKGLNCCNKYPHITVGILTEGVAPYYSNTLAMQYYSNTSKTDIECLEFPDPLPTIRAKVVINF</sequence>
<dbReference type="Gene3D" id="3.40.50.300">
    <property type="entry name" value="P-loop containing nucleotide triphosphate hydrolases"/>
    <property type="match status" value="1"/>
</dbReference>
<feature type="domain" description="tRNA ligase phosphodiesterase" evidence="3">
    <location>
        <begin position="567"/>
        <end position="826"/>
    </location>
</feature>
<keyword evidence="7" id="KW-1185">Reference proteome</keyword>
<dbReference type="Pfam" id="PF09511">
    <property type="entry name" value="RNA_lig_T4_1"/>
    <property type="match status" value="1"/>
</dbReference>
<dbReference type="GO" id="GO:0006388">
    <property type="term" value="P:tRNA splicing, via endonucleolytic cleavage and ligation"/>
    <property type="evidence" value="ECO:0007669"/>
    <property type="project" value="UniProtKB-UniRule"/>
</dbReference>
<dbReference type="InterPro" id="IPR015965">
    <property type="entry name" value="tRNA_lig_PDEase"/>
</dbReference>
<dbReference type="VEuPathDB" id="FungiDB:SCODWIG_02458"/>
<comment type="similarity">
    <text evidence="1">Belongs to the TRL1 family.</text>
</comment>
<protein>
    <recommendedName>
        <fullName evidence="1">tRNA ligase</fullName>
        <ecNumber evidence="1">6.5.1.3</ecNumber>
    </recommendedName>
</protein>
<dbReference type="Proteomes" id="UP000262825">
    <property type="component" value="Unassembled WGS sequence"/>
</dbReference>
<dbReference type="GO" id="GO:0051730">
    <property type="term" value="F:GTP-dependent polyribonucleotide 5'-hydroxyl-kinase activity"/>
    <property type="evidence" value="ECO:0007669"/>
    <property type="project" value="InterPro"/>
</dbReference>
<dbReference type="GO" id="GO:0003972">
    <property type="term" value="F:RNA ligase (ATP) activity"/>
    <property type="evidence" value="ECO:0007669"/>
    <property type="project" value="UniProtKB-UniRule"/>
</dbReference>
<dbReference type="InterPro" id="IPR015966">
    <property type="entry name" value="tRNA_lig_kin_fungi"/>
</dbReference>
<evidence type="ECO:0000256" key="2">
    <source>
        <dbReference type="PIRSR" id="PIRSR019634-50"/>
    </source>
</evidence>
<organism evidence="6 7">
    <name type="scientific">Saccharomycodes ludwigii</name>
    <dbReference type="NCBI Taxonomy" id="36035"/>
    <lineage>
        <taxon>Eukaryota</taxon>
        <taxon>Fungi</taxon>
        <taxon>Dikarya</taxon>
        <taxon>Ascomycota</taxon>
        <taxon>Saccharomycotina</taxon>
        <taxon>Saccharomycetes</taxon>
        <taxon>Saccharomycodales</taxon>
        <taxon>Saccharomycodaceae</taxon>
        <taxon>Saccharomycodes</taxon>
    </lineage>
</organism>
<dbReference type="PANTHER" id="PTHR32004">
    <property type="entry name" value="TRNA LIGASE"/>
    <property type="match status" value="1"/>
</dbReference>